<dbReference type="PROSITE" id="PS51706">
    <property type="entry name" value="G_ENGB"/>
    <property type="match status" value="1"/>
</dbReference>
<evidence type="ECO:0000313" key="12">
    <source>
        <dbReference type="EMBL" id="VFR27165.1"/>
    </source>
</evidence>
<dbReference type="SUPFAM" id="SSF52540">
    <property type="entry name" value="P-loop containing nucleoside triphosphate hydrolases"/>
    <property type="match status" value="1"/>
</dbReference>
<evidence type="ECO:0000313" key="11">
    <source>
        <dbReference type="EMBL" id="VFR23442.1"/>
    </source>
</evidence>
<comment type="similarity">
    <text evidence="2">Belongs to the TRAFAC class TrmE-Era-EngA-EngB-Septin-like GTPase superfamily. EngB GTPase family.</text>
</comment>
<sequence length="214" mass="23561">MVLPVSLLHRASFTVSAARLDQLPPSSVPEVCFVGRSNSGKSSAINVLTNQRRLAFSSKTPGRTRLINLFGLPDPLNLDDPEARLGYLVDLPGYGYAAVAKQAREEWADVLGGYLRQREALVGVVLLIDIRRGVTDLDRRLVDWITPTKRPVLALLTKADKLPYGQRMRTIFSVRKDLADIGALFTVPFSATERIGLEEAGEIIANWISPKVVP</sequence>
<evidence type="ECO:0000256" key="8">
    <source>
        <dbReference type="ARBA" id="ARBA00023210"/>
    </source>
</evidence>
<dbReference type="GO" id="GO:0046872">
    <property type="term" value="F:metal ion binding"/>
    <property type="evidence" value="ECO:0007669"/>
    <property type="project" value="UniProtKB-KW"/>
</dbReference>
<evidence type="ECO:0000313" key="15">
    <source>
        <dbReference type="EMBL" id="VFR73521.1"/>
    </source>
</evidence>
<keyword evidence="3" id="KW-0132">Cell division</keyword>
<keyword evidence="9" id="KW-0131">Cell cycle</keyword>
<evidence type="ECO:0000256" key="9">
    <source>
        <dbReference type="ARBA" id="ARBA00023306"/>
    </source>
</evidence>
<dbReference type="Gene3D" id="3.40.50.300">
    <property type="entry name" value="P-loop containing nucleotide triphosphate hydrolases"/>
    <property type="match status" value="1"/>
</dbReference>
<keyword evidence="6" id="KW-0460">Magnesium</keyword>
<dbReference type="CDD" id="cd01876">
    <property type="entry name" value="YihA_EngB"/>
    <property type="match status" value="1"/>
</dbReference>
<proteinExistence type="inferred from homology"/>
<keyword evidence="4" id="KW-0479">Metal-binding</keyword>
<evidence type="ECO:0000256" key="4">
    <source>
        <dbReference type="ARBA" id="ARBA00022723"/>
    </source>
</evidence>
<accession>A0A484QRJ5</accession>
<protein>
    <submittedName>
        <fullName evidence="13">GTP-binding protein EngB</fullName>
    </submittedName>
</protein>
<feature type="domain" description="EngB-type G" evidence="10">
    <location>
        <begin position="27"/>
        <end position="210"/>
    </location>
</feature>
<reference evidence="13" key="1">
    <citation type="submission" date="2019-03" db="EMBL/GenBank/DDBJ databases">
        <authorList>
            <person name="Danneels B."/>
        </authorList>
    </citation>
    <scope>NUCLEOTIDE SEQUENCE</scope>
</reference>
<evidence type="ECO:0000256" key="3">
    <source>
        <dbReference type="ARBA" id="ARBA00022618"/>
    </source>
</evidence>
<gene>
    <name evidence="13" type="ORF">ANDA3_0182</name>
    <name evidence="11" type="ORF">ANDO1_0055</name>
    <name evidence="12" type="ORF">ANDO2_4446</name>
    <name evidence="14" type="ORF">DAR2_0054</name>
    <name evidence="15" type="ORF">DAR3_4499</name>
</gene>
<dbReference type="InterPro" id="IPR027417">
    <property type="entry name" value="P-loop_NTPase"/>
</dbReference>
<dbReference type="EMBL" id="CAADIL010000009">
    <property type="protein sequence ID" value="VFR67428.1"/>
    <property type="molecule type" value="Genomic_DNA"/>
</dbReference>
<evidence type="ECO:0000313" key="13">
    <source>
        <dbReference type="EMBL" id="VFR40792.1"/>
    </source>
</evidence>
<dbReference type="InterPro" id="IPR019987">
    <property type="entry name" value="GTP-bd_ribosome_bio_YsxC"/>
</dbReference>
<evidence type="ECO:0000259" key="10">
    <source>
        <dbReference type="PROSITE" id="PS51706"/>
    </source>
</evidence>
<organism evidence="13">
    <name type="scientific">plant metagenome</name>
    <dbReference type="NCBI Taxonomy" id="1297885"/>
    <lineage>
        <taxon>unclassified sequences</taxon>
        <taxon>metagenomes</taxon>
        <taxon>organismal metagenomes</taxon>
    </lineage>
</organism>
<dbReference type="PANTHER" id="PTHR11649:SF13">
    <property type="entry name" value="ENGB-TYPE G DOMAIN-CONTAINING PROTEIN"/>
    <property type="match status" value="1"/>
</dbReference>
<name>A0A484QRJ5_9ZZZZ</name>
<dbReference type="EMBL" id="CAADIC010000026">
    <property type="protein sequence ID" value="VFR40792.1"/>
    <property type="molecule type" value="Genomic_DNA"/>
</dbReference>
<comment type="cofactor">
    <cofactor evidence="1">
        <name>Mg(2+)</name>
        <dbReference type="ChEBI" id="CHEBI:18420"/>
    </cofactor>
</comment>
<dbReference type="InterPro" id="IPR030393">
    <property type="entry name" value="G_ENGB_dom"/>
</dbReference>
<dbReference type="InterPro" id="IPR006073">
    <property type="entry name" value="GTP-bd"/>
</dbReference>
<dbReference type="PANTHER" id="PTHR11649">
    <property type="entry name" value="MSS1/TRME-RELATED GTP-BINDING PROTEIN"/>
    <property type="match status" value="1"/>
</dbReference>
<dbReference type="EMBL" id="CAADHZ010000009">
    <property type="protein sequence ID" value="VFR23442.1"/>
    <property type="molecule type" value="Genomic_DNA"/>
</dbReference>
<keyword evidence="7" id="KW-0342">GTP-binding</keyword>
<dbReference type="EMBL" id="CAADIB010000006">
    <property type="protein sequence ID" value="VFR27165.1"/>
    <property type="molecule type" value="Genomic_DNA"/>
</dbReference>
<keyword evidence="8" id="KW-0717">Septation</keyword>
<dbReference type="HAMAP" id="MF_00321">
    <property type="entry name" value="GTPase_EngB"/>
    <property type="match status" value="1"/>
</dbReference>
<dbReference type="Pfam" id="PF01926">
    <property type="entry name" value="MMR_HSR1"/>
    <property type="match status" value="1"/>
</dbReference>
<dbReference type="NCBIfam" id="TIGR03598">
    <property type="entry name" value="GTPase_YsxC"/>
    <property type="match status" value="1"/>
</dbReference>
<evidence type="ECO:0000256" key="2">
    <source>
        <dbReference type="ARBA" id="ARBA00009638"/>
    </source>
</evidence>
<evidence type="ECO:0000256" key="5">
    <source>
        <dbReference type="ARBA" id="ARBA00022741"/>
    </source>
</evidence>
<dbReference type="GO" id="GO:0005829">
    <property type="term" value="C:cytosol"/>
    <property type="evidence" value="ECO:0007669"/>
    <property type="project" value="TreeGrafter"/>
</dbReference>
<evidence type="ECO:0000313" key="14">
    <source>
        <dbReference type="EMBL" id="VFR67428.1"/>
    </source>
</evidence>
<dbReference type="EMBL" id="CAADIJ010000018">
    <property type="protein sequence ID" value="VFR73521.1"/>
    <property type="molecule type" value="Genomic_DNA"/>
</dbReference>
<evidence type="ECO:0000256" key="7">
    <source>
        <dbReference type="ARBA" id="ARBA00023134"/>
    </source>
</evidence>
<dbReference type="GO" id="GO:0005525">
    <property type="term" value="F:GTP binding"/>
    <property type="evidence" value="ECO:0007669"/>
    <property type="project" value="UniProtKB-KW"/>
</dbReference>
<keyword evidence="5" id="KW-0547">Nucleotide-binding</keyword>
<evidence type="ECO:0000256" key="1">
    <source>
        <dbReference type="ARBA" id="ARBA00001946"/>
    </source>
</evidence>
<evidence type="ECO:0000256" key="6">
    <source>
        <dbReference type="ARBA" id="ARBA00022842"/>
    </source>
</evidence>
<dbReference type="GO" id="GO:0000917">
    <property type="term" value="P:division septum assembly"/>
    <property type="evidence" value="ECO:0007669"/>
    <property type="project" value="UniProtKB-KW"/>
</dbReference>
<dbReference type="AlphaFoldDB" id="A0A484QRJ5"/>